<gene>
    <name evidence="2" type="ORF">SAMN04488535_0067</name>
</gene>
<keyword evidence="3" id="KW-1185">Reference proteome</keyword>
<sequence>MASNVDKIGRANPAWPEHTPGNGHPVTEISSKLAGASSPFGDDLVLPRPYEETGYVHPTTRINR</sequence>
<evidence type="ECO:0000256" key="1">
    <source>
        <dbReference type="SAM" id="MobiDB-lite"/>
    </source>
</evidence>
<dbReference type="Proteomes" id="UP000199350">
    <property type="component" value="Chromosome I"/>
</dbReference>
<dbReference type="OrthoDB" id="5191634at2"/>
<evidence type="ECO:0000313" key="2">
    <source>
        <dbReference type="EMBL" id="SDL58492.1"/>
    </source>
</evidence>
<organism evidence="2 3">
    <name type="scientific">Corynebacterium mycetoides</name>
    <dbReference type="NCBI Taxonomy" id="38302"/>
    <lineage>
        <taxon>Bacteria</taxon>
        <taxon>Bacillati</taxon>
        <taxon>Actinomycetota</taxon>
        <taxon>Actinomycetes</taxon>
        <taxon>Mycobacteriales</taxon>
        <taxon>Corynebacteriaceae</taxon>
        <taxon>Corynebacterium</taxon>
    </lineage>
</organism>
<proteinExistence type="predicted"/>
<name>A0A1G9L974_9CORY</name>
<protein>
    <submittedName>
        <fullName evidence="2">Uncharacterized protein</fullName>
    </submittedName>
</protein>
<dbReference type="RefSeq" id="WP_092147248.1">
    <property type="nucleotide sequence ID" value="NZ_LT629700.1"/>
</dbReference>
<evidence type="ECO:0000313" key="3">
    <source>
        <dbReference type="Proteomes" id="UP000199350"/>
    </source>
</evidence>
<accession>A0A1G9L974</accession>
<dbReference type="AlphaFoldDB" id="A0A1G9L974"/>
<dbReference type="EMBL" id="LT629700">
    <property type="protein sequence ID" value="SDL58492.1"/>
    <property type="molecule type" value="Genomic_DNA"/>
</dbReference>
<reference evidence="3" key="1">
    <citation type="submission" date="2016-10" db="EMBL/GenBank/DDBJ databases">
        <authorList>
            <person name="Varghese N."/>
            <person name="Submissions S."/>
        </authorList>
    </citation>
    <scope>NUCLEOTIDE SEQUENCE [LARGE SCALE GENOMIC DNA]</scope>
    <source>
        <strain evidence="3">DSM 20632</strain>
    </source>
</reference>
<feature type="region of interest" description="Disordered" evidence="1">
    <location>
        <begin position="1"/>
        <end position="46"/>
    </location>
</feature>
<dbReference type="STRING" id="38302.SAMN04488535_0067"/>